<dbReference type="Proteomes" id="UP000194933">
    <property type="component" value="Unassembled WGS sequence"/>
</dbReference>
<proteinExistence type="predicted"/>
<accession>A0A242JWD6</accession>
<dbReference type="EMBL" id="NGMO01000004">
    <property type="protein sequence ID" value="OTP09542.1"/>
    <property type="molecule type" value="Genomic_DNA"/>
</dbReference>
<dbReference type="RefSeq" id="WP_164498416.1">
    <property type="nucleotide sequence ID" value="NZ_NGMO01000004.1"/>
</dbReference>
<evidence type="ECO:0000313" key="3">
    <source>
        <dbReference type="Proteomes" id="UP000194933"/>
    </source>
</evidence>
<gene>
    <name evidence="2" type="ORF">A5844_002320</name>
</gene>
<feature type="region of interest" description="Disordered" evidence="1">
    <location>
        <begin position="33"/>
        <end position="54"/>
    </location>
</feature>
<keyword evidence="3" id="KW-1185">Reference proteome</keyword>
<organism evidence="2 3">
    <name type="scientific">Candidatus Enterococcus wittei</name>
    <dbReference type="NCBI Taxonomy" id="1987383"/>
    <lineage>
        <taxon>Bacteria</taxon>
        <taxon>Bacillati</taxon>
        <taxon>Bacillota</taxon>
        <taxon>Bacilli</taxon>
        <taxon>Lactobacillales</taxon>
        <taxon>Enterococcaceae</taxon>
        <taxon>Enterococcus</taxon>
    </lineage>
</organism>
<dbReference type="AlphaFoldDB" id="A0A242JWD6"/>
<evidence type="ECO:0000313" key="2">
    <source>
        <dbReference type="EMBL" id="OTP09542.1"/>
    </source>
</evidence>
<sequence length="54" mass="6620">MSEEPKEKVYAKRVNEDKKEREEITKEAIKEYEEAKPEKKESRKFKFTKKEDLL</sequence>
<name>A0A242JWD6_9ENTE</name>
<reference evidence="2 3" key="1">
    <citation type="submission" date="2017-05" db="EMBL/GenBank/DDBJ databases">
        <title>The Genome Sequence of Enterococcus sp. 10A9_DIV0425.</title>
        <authorList>
            <consortium name="The Broad Institute Genomics Platform"/>
            <consortium name="The Broad Institute Genomic Center for Infectious Diseases"/>
            <person name="Earl A."/>
            <person name="Manson A."/>
            <person name="Schwartman J."/>
            <person name="Gilmore M."/>
            <person name="Abouelleil A."/>
            <person name="Cao P."/>
            <person name="Chapman S."/>
            <person name="Cusick C."/>
            <person name="Shea T."/>
            <person name="Young S."/>
            <person name="Neafsey D."/>
            <person name="Nusbaum C."/>
            <person name="Birren B."/>
        </authorList>
    </citation>
    <scope>NUCLEOTIDE SEQUENCE [LARGE SCALE GENOMIC DNA]</scope>
    <source>
        <strain evidence="2 3">10A9_DIV0425</strain>
    </source>
</reference>
<comment type="caution">
    <text evidence="2">The sequence shown here is derived from an EMBL/GenBank/DDBJ whole genome shotgun (WGS) entry which is preliminary data.</text>
</comment>
<evidence type="ECO:0000256" key="1">
    <source>
        <dbReference type="SAM" id="MobiDB-lite"/>
    </source>
</evidence>
<protein>
    <submittedName>
        <fullName evidence="2">Uncharacterized protein</fullName>
    </submittedName>
</protein>